<proteinExistence type="predicted"/>
<dbReference type="Proteomes" id="UP000281966">
    <property type="component" value="Segment"/>
</dbReference>
<sequence>MVFNALKRLFKPEYRIVFCRDCSTYHVQRRSLGGNWHYVTDDFFGIIATEFKYYSDAYMYVKKRHRLRKCRFSVLIHVNDCY</sequence>
<gene>
    <name evidence="1" type="ORF">SWAN_00043</name>
</gene>
<evidence type="ECO:0000313" key="1">
    <source>
        <dbReference type="EMBL" id="SMH63928.1"/>
    </source>
</evidence>
<dbReference type="EMBL" id="LT841304">
    <property type="protein sequence ID" value="SMH63928.1"/>
    <property type="molecule type" value="Genomic_DNA"/>
</dbReference>
<protein>
    <submittedName>
        <fullName evidence="1">Uncharacterized protein</fullName>
    </submittedName>
</protein>
<reference evidence="2" key="1">
    <citation type="submission" date="2017-04" db="EMBL/GenBank/DDBJ databases">
        <authorList>
            <person name="Millard A."/>
            <person name="Redgwell R T."/>
            <person name="Michniewski S."/>
        </authorList>
    </citation>
    <scope>NUCLEOTIDE SEQUENCE [LARGE SCALE GENOMIC DNA]</scope>
</reference>
<evidence type="ECO:0000313" key="2">
    <source>
        <dbReference type="Proteomes" id="UP000281966"/>
    </source>
</evidence>
<keyword evidence="2" id="KW-1185">Reference proteome</keyword>
<name>A0A1X7QHE4_9CAUD</name>
<accession>A0A1X7QHE4</accession>
<organism evidence="1 2">
    <name type="scientific">Escherichia phage vB_EcoS_swan01</name>
    <dbReference type="NCBI Taxonomy" id="2496549"/>
    <lineage>
        <taxon>Viruses</taxon>
        <taxon>Duplodnaviria</taxon>
        <taxon>Heunggongvirae</taxon>
        <taxon>Uroviricota</taxon>
        <taxon>Caudoviricetes</taxon>
        <taxon>Drexlerviridae</taxon>
        <taxon>Tempevirinae</taxon>
        <taxon>Warwickvirus</taxon>
        <taxon>Warwickvirus ityhuna</taxon>
        <taxon>Warwickvirus swan01</taxon>
    </lineage>
</organism>